<dbReference type="RefSeq" id="XP_067544918.1">
    <property type="nucleotide sequence ID" value="XM_067689028.1"/>
</dbReference>
<protein>
    <submittedName>
        <fullName evidence="2">Uncharacterized protein</fullName>
    </submittedName>
</protein>
<keyword evidence="3" id="KW-1185">Reference proteome</keyword>
<organism evidence="2 3">
    <name type="scientific">Nematocida displodere</name>
    <dbReference type="NCBI Taxonomy" id="1805483"/>
    <lineage>
        <taxon>Eukaryota</taxon>
        <taxon>Fungi</taxon>
        <taxon>Fungi incertae sedis</taxon>
        <taxon>Microsporidia</taxon>
        <taxon>Nematocida</taxon>
    </lineage>
</organism>
<name>A0A177EGX2_9MICR</name>
<comment type="caution">
    <text evidence="2">The sequence shown here is derived from an EMBL/GenBank/DDBJ whole genome shotgun (WGS) entry which is preliminary data.</text>
</comment>
<dbReference type="EMBL" id="LTDL01000021">
    <property type="protein sequence ID" value="OAG31197.1"/>
    <property type="molecule type" value="Genomic_DNA"/>
</dbReference>
<accession>A0A177EGX2</accession>
<keyword evidence="1" id="KW-0732">Signal</keyword>
<sequence>MGTVRLGITALIMTAQVLCSDVSSFDKEIAQMAGFLVFEAPMVWNSLLFLAHTKNLSTNSMVAKGKKVVSENITTVSSIIKAKKDLSVRLDSFLTTLSKEHSKLTPEKNRVFELDTSEQASNMQKKQIEAAQKTLRTYSTGALSILKKNIKVLCLLNKTQKAKVWKKYGEVLDQMKYALKMRMSVKNRISAAAKEFDQTIIRLLTQTQPDSEAFSIERARFNLGGSIYTPGLLLQITSSLQDKDKEQFIKTLVGSLLDPILLLKSRVASLSPEETKKEVVEFIQATQGTLNVYPMKEQIDTGYNHRSSSIYRYTENLPNKKEVANRIDEIQTHNTARMLSVLQAATSSMFANFVILDKTLESLYLALINGGGGDARKKKTLKEGLGVV</sequence>
<proteinExistence type="predicted"/>
<gene>
    <name evidence="2" type="ORF">NEDG_01610</name>
</gene>
<dbReference type="Proteomes" id="UP000185944">
    <property type="component" value="Unassembled WGS sequence"/>
</dbReference>
<feature type="signal peptide" evidence="1">
    <location>
        <begin position="1"/>
        <end position="19"/>
    </location>
</feature>
<dbReference type="VEuPathDB" id="MicrosporidiaDB:NEDG_01610"/>
<dbReference type="OrthoDB" id="2194817at2759"/>
<dbReference type="AlphaFoldDB" id="A0A177EGX2"/>
<feature type="chain" id="PRO_5008060440" evidence="1">
    <location>
        <begin position="20"/>
        <end position="388"/>
    </location>
</feature>
<evidence type="ECO:0000313" key="2">
    <source>
        <dbReference type="EMBL" id="OAG31197.1"/>
    </source>
</evidence>
<evidence type="ECO:0000313" key="3">
    <source>
        <dbReference type="Proteomes" id="UP000185944"/>
    </source>
</evidence>
<evidence type="ECO:0000256" key="1">
    <source>
        <dbReference type="SAM" id="SignalP"/>
    </source>
</evidence>
<dbReference type="GeneID" id="93647960"/>
<reference evidence="2 3" key="1">
    <citation type="submission" date="2016-02" db="EMBL/GenBank/DDBJ databases">
        <title>Discovery of a natural microsporidian pathogen with a broad tissue tropism in Caenorhabditis elegans.</title>
        <authorList>
            <person name="Luallen R.J."/>
            <person name="Reinke A.W."/>
            <person name="Tong L."/>
            <person name="Botts M.R."/>
            <person name="Felix M.-A."/>
            <person name="Troemel E.R."/>
        </authorList>
    </citation>
    <scope>NUCLEOTIDE SEQUENCE [LARGE SCALE GENOMIC DNA]</scope>
    <source>
        <strain evidence="2 3">JUm2807</strain>
    </source>
</reference>